<evidence type="ECO:0000256" key="1">
    <source>
        <dbReference type="PROSITE-ProRule" id="PRU01282"/>
    </source>
</evidence>
<comment type="similarity">
    <text evidence="1">Belongs to the ArsC family.</text>
</comment>
<dbReference type="AlphaFoldDB" id="A0A4R0QTG0"/>
<reference evidence="2 3" key="1">
    <citation type="submission" date="2018-12" db="EMBL/GenBank/DDBJ databases">
        <title>Alloscrdovia theropitheci sp. nov: a novel taxon from the feces of the bleeding-herat monkey (Theropithecus geleda).</title>
        <authorList>
            <person name="Modesto M."/>
        </authorList>
    </citation>
    <scope>NUCLEOTIDE SEQUENCE [LARGE SCALE GENOMIC DNA]</scope>
    <source>
        <strain evidence="2 3">GLDI4/2</strain>
    </source>
</reference>
<dbReference type="InterPro" id="IPR036249">
    <property type="entry name" value="Thioredoxin-like_sf"/>
</dbReference>
<name>A0A4R0QTG0_9BIFI</name>
<dbReference type="Gene3D" id="3.40.30.10">
    <property type="entry name" value="Glutaredoxin"/>
    <property type="match status" value="1"/>
</dbReference>
<dbReference type="OrthoDB" id="9803749at2"/>
<protein>
    <submittedName>
        <fullName evidence="2">Arsenate reductase family protein</fullName>
    </submittedName>
</protein>
<evidence type="ECO:0000313" key="2">
    <source>
        <dbReference type="EMBL" id="TCD54555.1"/>
    </source>
</evidence>
<evidence type="ECO:0000313" key="3">
    <source>
        <dbReference type="Proteomes" id="UP000291289"/>
    </source>
</evidence>
<proteinExistence type="inferred from homology"/>
<comment type="caution">
    <text evidence="2">The sequence shown here is derived from an EMBL/GenBank/DDBJ whole genome shotgun (WGS) entry which is preliminary data.</text>
</comment>
<accession>A0A4R0QTG0</accession>
<dbReference type="PANTHER" id="PTHR30041">
    <property type="entry name" value="ARSENATE REDUCTASE"/>
    <property type="match status" value="1"/>
</dbReference>
<dbReference type="Proteomes" id="UP000291289">
    <property type="component" value="Unassembled WGS sequence"/>
</dbReference>
<dbReference type="PANTHER" id="PTHR30041:SF8">
    <property type="entry name" value="PROTEIN YFFB"/>
    <property type="match status" value="1"/>
</dbReference>
<dbReference type="PROSITE" id="PS51353">
    <property type="entry name" value="ARSC"/>
    <property type="match status" value="1"/>
</dbReference>
<sequence>MNISLPLTILCHPRCSTCAKALSWLDSHNISYTWKNIIEDNPCAEDLQKWITQSKLPIRRFFNTSGMVYRNNNVKALLDEWSTNLSDDEFLERSCKLLGTDGMMCKRPLVIDNQGNFIAVGFKEPEWDNAFKALIAS</sequence>
<gene>
    <name evidence="2" type="ORF">EJ419_02855</name>
</gene>
<dbReference type="InterPro" id="IPR006660">
    <property type="entry name" value="Arsenate_reductase-like"/>
</dbReference>
<dbReference type="SUPFAM" id="SSF52833">
    <property type="entry name" value="Thioredoxin-like"/>
    <property type="match status" value="1"/>
</dbReference>
<dbReference type="RefSeq" id="WP_131283414.1">
    <property type="nucleotide sequence ID" value="NZ_RXLP01000014.1"/>
</dbReference>
<dbReference type="EMBL" id="RXLP01000014">
    <property type="protein sequence ID" value="TCD54555.1"/>
    <property type="molecule type" value="Genomic_DNA"/>
</dbReference>
<keyword evidence="3" id="KW-1185">Reference proteome</keyword>
<organism evidence="2 3">
    <name type="scientific">Alloscardovia theropitheci</name>
    <dbReference type="NCBI Taxonomy" id="2496842"/>
    <lineage>
        <taxon>Bacteria</taxon>
        <taxon>Bacillati</taxon>
        <taxon>Actinomycetota</taxon>
        <taxon>Actinomycetes</taxon>
        <taxon>Bifidobacteriales</taxon>
        <taxon>Bifidobacteriaceae</taxon>
        <taxon>Alloscardovia</taxon>
    </lineage>
</organism>
<dbReference type="Pfam" id="PF03960">
    <property type="entry name" value="ArsC"/>
    <property type="match status" value="1"/>
</dbReference>